<dbReference type="Proteomes" id="UP001148629">
    <property type="component" value="Unassembled WGS sequence"/>
</dbReference>
<protein>
    <submittedName>
        <fullName evidence="1">Uncharacterized protein</fullName>
    </submittedName>
</protein>
<comment type="caution">
    <text evidence="1">The sequence shown here is derived from an EMBL/GenBank/DDBJ whole genome shotgun (WGS) entry which is preliminary data.</text>
</comment>
<name>A0ACC1STE4_9HYPO</name>
<reference evidence="1" key="1">
    <citation type="submission" date="2022-08" db="EMBL/GenBank/DDBJ databases">
        <title>Genome Sequence of Fusarium decemcellulare.</title>
        <authorList>
            <person name="Buettner E."/>
        </authorList>
    </citation>
    <scope>NUCLEOTIDE SEQUENCE</scope>
    <source>
        <strain evidence="1">Babe19</strain>
    </source>
</reference>
<keyword evidence="2" id="KW-1185">Reference proteome</keyword>
<accession>A0ACC1STE4</accession>
<evidence type="ECO:0000313" key="2">
    <source>
        <dbReference type="Proteomes" id="UP001148629"/>
    </source>
</evidence>
<gene>
    <name evidence="1" type="ORF">NM208_g2349</name>
</gene>
<dbReference type="EMBL" id="JANRMS010000138">
    <property type="protein sequence ID" value="KAJ3545766.1"/>
    <property type="molecule type" value="Genomic_DNA"/>
</dbReference>
<evidence type="ECO:0000313" key="1">
    <source>
        <dbReference type="EMBL" id="KAJ3545766.1"/>
    </source>
</evidence>
<proteinExistence type="predicted"/>
<organism evidence="1 2">
    <name type="scientific">Fusarium decemcellulare</name>
    <dbReference type="NCBI Taxonomy" id="57161"/>
    <lineage>
        <taxon>Eukaryota</taxon>
        <taxon>Fungi</taxon>
        <taxon>Dikarya</taxon>
        <taxon>Ascomycota</taxon>
        <taxon>Pezizomycotina</taxon>
        <taxon>Sordariomycetes</taxon>
        <taxon>Hypocreomycetidae</taxon>
        <taxon>Hypocreales</taxon>
        <taxon>Nectriaceae</taxon>
        <taxon>Fusarium</taxon>
        <taxon>Fusarium decemcellulare species complex</taxon>
    </lineage>
</organism>
<sequence>MVVLSSDQVVKDLLDKRSSIYSSRPDMYIASDVLSGGLRFLLMGYNSRWRVSRKLTHQLLNVQISKKYVIYQDLEIVQLCHDLLKQPADFVKHLRRFTTSLSATMIFGFRCPSYQDHEIENLYHAADSLSDVGRSVMASMMDFYPILRYIPDIFNPITSQARQVFVETLQLYRRYWALAKKNQSLGVGVHSFCQDLSAIQARENISDDDAAFMAGMLLEGGSDSTSVTLMGFIQAMALSPEVQRRGQEEVDKVVGQERLPNLDDWDDLPYTRACVKEILRWLPVATLGMIHATTTNDIYNGYEIPKGAQVVNNIWAINMDEQRFSDPKTFNPDRYLGDELSAAESAALTDGTKRDHFSFGAGRRICQGIHVAERSLLLAISRFLWAFDISKARGRDGQEIDITPHQFSIAIILTLDPFQCDIRPRGPKRMEVVECTWTAAKEQFQNMGLDT</sequence>